<dbReference type="AlphaFoldDB" id="A0A6M3M3A6"/>
<sequence>MELYYCKTCDEVRRSFLDGERCPVCKGHLQRIYTPELGDSSRMSKRPLTLEESIEDKVARIDVLLRSIIIDAADLGYAPLVQCLSDSFLRLYDAKQEMFWKRRERSTAFLGMDEEV</sequence>
<protein>
    <submittedName>
        <fullName evidence="1">Uncharacterized protein</fullName>
    </submittedName>
</protein>
<organism evidence="1">
    <name type="scientific">viral metagenome</name>
    <dbReference type="NCBI Taxonomy" id="1070528"/>
    <lineage>
        <taxon>unclassified sequences</taxon>
        <taxon>metagenomes</taxon>
        <taxon>organismal metagenomes</taxon>
    </lineage>
</organism>
<gene>
    <name evidence="1" type="ORF">MM171B01367_0005</name>
</gene>
<evidence type="ECO:0000313" key="1">
    <source>
        <dbReference type="EMBL" id="QJB02311.1"/>
    </source>
</evidence>
<accession>A0A6M3M3A6</accession>
<proteinExistence type="predicted"/>
<name>A0A6M3M3A6_9ZZZZ</name>
<reference evidence="1" key="1">
    <citation type="submission" date="2020-03" db="EMBL/GenBank/DDBJ databases">
        <title>The deep terrestrial virosphere.</title>
        <authorList>
            <person name="Holmfeldt K."/>
            <person name="Nilsson E."/>
            <person name="Simone D."/>
            <person name="Lopez-Fernandez M."/>
            <person name="Wu X."/>
            <person name="de Brujin I."/>
            <person name="Lundin D."/>
            <person name="Andersson A."/>
            <person name="Bertilsson S."/>
            <person name="Dopson M."/>
        </authorList>
    </citation>
    <scope>NUCLEOTIDE SEQUENCE</scope>
    <source>
        <strain evidence="1">MM171B01367</strain>
    </source>
</reference>
<dbReference type="EMBL" id="MT143774">
    <property type="protein sequence ID" value="QJB02311.1"/>
    <property type="molecule type" value="Genomic_DNA"/>
</dbReference>